<dbReference type="Gene3D" id="2.60.40.1120">
    <property type="entry name" value="Carboxypeptidase-like, regulatory domain"/>
    <property type="match status" value="2"/>
</dbReference>
<evidence type="ECO:0000313" key="1">
    <source>
        <dbReference type="EMBL" id="KYC36105.1"/>
    </source>
</evidence>
<dbReference type="AlphaFoldDB" id="A0A139WUJ7"/>
<proteinExistence type="predicted"/>
<accession>A0A139WUJ7</accession>
<comment type="caution">
    <text evidence="1">The sequence shown here is derived from an EMBL/GenBank/DDBJ whole genome shotgun (WGS) entry which is preliminary data.</text>
</comment>
<dbReference type="EMBL" id="ANNX02000047">
    <property type="protein sequence ID" value="KYC36105.1"/>
    <property type="molecule type" value="Genomic_DNA"/>
</dbReference>
<reference evidence="1 2" key="1">
    <citation type="journal article" date="2013" name="Genome Biol. Evol.">
        <title>Genomes of Stigonematalean cyanobacteria (subsection V) and the evolution of oxygenic photosynthesis from prokaryotes to plastids.</title>
        <authorList>
            <person name="Dagan T."/>
            <person name="Roettger M."/>
            <person name="Stucken K."/>
            <person name="Landan G."/>
            <person name="Koch R."/>
            <person name="Major P."/>
            <person name="Gould S.B."/>
            <person name="Goremykin V.V."/>
            <person name="Rippka R."/>
            <person name="Tandeau de Marsac N."/>
            <person name="Gugger M."/>
            <person name="Lockhart P.J."/>
            <person name="Allen J.F."/>
            <person name="Brune I."/>
            <person name="Maus I."/>
            <person name="Puhler A."/>
            <person name="Martin W.F."/>
        </authorList>
    </citation>
    <scope>NUCLEOTIDE SEQUENCE [LARGE SCALE GENOMIC DNA]</scope>
    <source>
        <strain evidence="1 2">PCC 7110</strain>
    </source>
</reference>
<dbReference type="Pfam" id="PF13620">
    <property type="entry name" value="CarboxypepD_reg"/>
    <property type="match status" value="1"/>
</dbReference>
<name>A0A139WUJ7_9CYAN</name>
<dbReference type="RefSeq" id="WP_017742798.1">
    <property type="nucleotide sequence ID" value="NZ_KQ976354.1"/>
</dbReference>
<dbReference type="OrthoDB" id="517322at2"/>
<sequence>MLKWELIRHQVAIAGRVTNAQTNRAIPNAEVIVTNAPSAFTNWLKLKSLQYGDRWNLMVERPDRTRTADDGYFHFLELPEGEYTLTASVPNAARRYGKAMLTVTVPTKVEGKVIVTAADMAVPTTVLQGKIFNQNEEPVLMAQVQFGNTESTFSNDQGHYSLFSIEASEIERLVLVSAQSYQPTSQSVVINQPGTSQPPLNFVLQG</sequence>
<keyword evidence="2" id="KW-1185">Reference proteome</keyword>
<organism evidence="1 2">
    <name type="scientific">Scytonema hofmannii PCC 7110</name>
    <dbReference type="NCBI Taxonomy" id="128403"/>
    <lineage>
        <taxon>Bacteria</taxon>
        <taxon>Bacillati</taxon>
        <taxon>Cyanobacteriota</taxon>
        <taxon>Cyanophyceae</taxon>
        <taxon>Nostocales</taxon>
        <taxon>Scytonemataceae</taxon>
        <taxon>Scytonema</taxon>
    </lineage>
</organism>
<dbReference type="SUPFAM" id="SSF49464">
    <property type="entry name" value="Carboxypeptidase regulatory domain-like"/>
    <property type="match status" value="2"/>
</dbReference>
<dbReference type="Proteomes" id="UP000076925">
    <property type="component" value="Unassembled WGS sequence"/>
</dbReference>
<dbReference type="STRING" id="128403.WA1_40920"/>
<protein>
    <submittedName>
        <fullName evidence="1">Uncharacterized protein</fullName>
    </submittedName>
</protein>
<evidence type="ECO:0000313" key="2">
    <source>
        <dbReference type="Proteomes" id="UP000076925"/>
    </source>
</evidence>
<gene>
    <name evidence="1" type="ORF">WA1_40920</name>
</gene>
<dbReference type="InterPro" id="IPR008969">
    <property type="entry name" value="CarboxyPept-like_regulatory"/>
</dbReference>